<accession>A0A391NY13</accession>
<feature type="domain" description="CCHC-type" evidence="9">
    <location>
        <begin position="367"/>
        <end position="382"/>
    </location>
</feature>
<dbReference type="InterPro" id="IPR041588">
    <property type="entry name" value="Integrase_H2C2"/>
</dbReference>
<evidence type="ECO:0000256" key="1">
    <source>
        <dbReference type="ARBA" id="ARBA00022679"/>
    </source>
</evidence>
<gene>
    <name evidence="12" type="ORF">KIPB_009400</name>
</gene>
<dbReference type="PROSITE" id="PS50878">
    <property type="entry name" value="RT_POL"/>
    <property type="match status" value="1"/>
</dbReference>
<dbReference type="PANTHER" id="PTHR37984">
    <property type="entry name" value="PROTEIN CBG26694"/>
    <property type="match status" value="1"/>
</dbReference>
<dbReference type="EMBL" id="BDIP01003183">
    <property type="protein sequence ID" value="GCA63349.1"/>
    <property type="molecule type" value="Genomic_DNA"/>
</dbReference>
<dbReference type="Pfam" id="PF17921">
    <property type="entry name" value="Integrase_H2C2"/>
    <property type="match status" value="1"/>
</dbReference>
<dbReference type="Pfam" id="PF00078">
    <property type="entry name" value="RVT_1"/>
    <property type="match status" value="1"/>
</dbReference>
<keyword evidence="7" id="KW-0479">Metal-binding</keyword>
<dbReference type="GO" id="GO:0008270">
    <property type="term" value="F:zinc ion binding"/>
    <property type="evidence" value="ECO:0007669"/>
    <property type="project" value="UniProtKB-KW"/>
</dbReference>
<dbReference type="CDD" id="cd09274">
    <property type="entry name" value="RNase_HI_RT_Ty3"/>
    <property type="match status" value="1"/>
</dbReference>
<dbReference type="InterPro" id="IPR012337">
    <property type="entry name" value="RNaseH-like_sf"/>
</dbReference>
<dbReference type="Gene3D" id="1.10.340.70">
    <property type="match status" value="1"/>
</dbReference>
<protein>
    <recommendedName>
        <fullName evidence="14">Reverse transcriptase</fullName>
    </recommendedName>
</protein>
<dbReference type="SUPFAM" id="SSF57756">
    <property type="entry name" value="Retrovirus zinc finger-like domains"/>
    <property type="match status" value="1"/>
</dbReference>
<evidence type="ECO:0000256" key="4">
    <source>
        <dbReference type="ARBA" id="ARBA00022759"/>
    </source>
</evidence>
<dbReference type="GO" id="GO:0004519">
    <property type="term" value="F:endonuclease activity"/>
    <property type="evidence" value="ECO:0007669"/>
    <property type="project" value="UniProtKB-KW"/>
</dbReference>
<dbReference type="GO" id="GO:0006508">
    <property type="term" value="P:proteolysis"/>
    <property type="evidence" value="ECO:0007669"/>
    <property type="project" value="InterPro"/>
</dbReference>
<dbReference type="SUPFAM" id="SSF56672">
    <property type="entry name" value="DNA/RNA polymerases"/>
    <property type="match status" value="1"/>
</dbReference>
<dbReference type="OrthoDB" id="6382339at2759"/>
<dbReference type="CDD" id="cd01647">
    <property type="entry name" value="RT_LTR"/>
    <property type="match status" value="1"/>
</dbReference>
<keyword evidence="7" id="KW-0862">Zinc</keyword>
<dbReference type="InterPro" id="IPR036875">
    <property type="entry name" value="Znf_CCHC_sf"/>
</dbReference>
<dbReference type="InterPro" id="IPR043502">
    <property type="entry name" value="DNA/RNA_pol_sf"/>
</dbReference>
<feature type="domain" description="CCHC-type" evidence="9">
    <location>
        <begin position="320"/>
        <end position="334"/>
    </location>
</feature>
<evidence type="ECO:0000259" key="9">
    <source>
        <dbReference type="PROSITE" id="PS50158"/>
    </source>
</evidence>
<dbReference type="SUPFAM" id="SSF53098">
    <property type="entry name" value="Ribonuclease H-like"/>
    <property type="match status" value="1"/>
</dbReference>
<dbReference type="Pfam" id="PF00665">
    <property type="entry name" value="rve"/>
    <property type="match status" value="1"/>
</dbReference>
<dbReference type="SMART" id="SM00343">
    <property type="entry name" value="ZnF_C2HC"/>
    <property type="match status" value="2"/>
</dbReference>
<evidence type="ECO:0000259" key="10">
    <source>
        <dbReference type="PROSITE" id="PS50878"/>
    </source>
</evidence>
<dbReference type="Gene3D" id="3.30.70.270">
    <property type="match status" value="2"/>
</dbReference>
<dbReference type="InterPro" id="IPR050951">
    <property type="entry name" value="Retrovirus_Pol_polyprotein"/>
</dbReference>
<comment type="caution">
    <text evidence="12">The sequence shown here is derived from an EMBL/GenBank/DDBJ whole genome shotgun (WGS) entry which is preliminary data.</text>
</comment>
<sequence length="1471" mass="163721">MSYRPLAEINEECAAYRASGNLAVAPWLRGGTRSEITVWLAMHKFYVENNTESYYQRSSCIVDHVRESLEITAGRMMDGSDRSEEEIAEDTQKGNDAAAAVANHKMRIKASAITKAIEDRFFAAVEDTWDCLSTREIKAIAAKLRPKDDSLNALIMYRAEYKHLMAHASRADQADDGKKSVLGKLFVKGLPDPNVRDLVSSDVGDGWSDLNQIYRITTQVMQKVRQARSLVGQDTCVTSHPGPARGGQTPPAPPQQVEAPHAAGADKPDNRGAKGAKSGNSGKGTASGKANNGGKRPERTERTVIQVDGMTLRGPPARGCYCCSSPDHLVRDCPHAQKAGWNSRPRAKPQAQRQAPKSTTPTGSFMCWKCGQTDHAANSCPRRADIQGYPFRETALKIIALRQQQETAQAKAANGASTDYHLRVMRHMHLRDEMADDDTRQEPVERVQLRPEGSSEPGSAMALFDTGSTVNIMDAGLAEFLEEKLGAVRRSGSIALVLGDGVTTMHTEGVMDMEILRLTDGIATGDIIQVSVHIAPPGTNISNLNVPLILSYSACMDLRVFERAPLGGEEEDRPPTNRQAQYLPPACVASEELVRGATKREKIMGGIPRYPSGIEPSPPLEKRGPDPGPHDPVVTDDKRWRPVILEALKPFKHMFRPTVSETPADVEPFDIELKPGVTSDHLPHINPRPQSKEKREAVRTQVKAMLELGVIEESTSEYASPVVVVRKGETDWRVCMDYRTLNDETESRPYPMPDVKELYSYLEGCKIFAALDCVSGYHQVAMTDRAKVLSAFVTADGKYQWNRMPFGLKNAGSHFQRVMTQILRPILYKKCLVFVDDISIFGHTLEEFCANMVDVLTRLDQHNIILSPKKCKFGMSETKYLGMIVDGETVRISDKSKEAIRNMLPPTTKEELRSFLGLASYYRDYVPDMSAKTYPLNNLLKKDVPWRWGDSESEAFDTVVKSIVESTPLALPQPDDTLILQTDACKFGLGAVLLVERGPDKKRYPVLYASVTTTEAQRNWHSRELECFSMVWGMDKFRRYLGSTMFIVETDHKNLTFVERAHNSKILRWRLLMEEFDFVIRHIPGKDNILADAMSRVGHTAAAPRPGEQVSERDSDNRLGFGYMAVLDLHDKGDEEADKAGDGEDTGEADTTERETSPPPAPLIHPTQTQTRDMPLLLSEKDISHWNKTQCRITQETDGSLRIAPDATDLKLHVLGRVHGKDTGHMGVHATLRYLKDRGVTWLGIKRDVESYIRGCLVCQKARLHQAGARVMTGSTAAHEAWESVALDLIGPIVAPGNQTESGQYLADPVYILNMVDRFTRYCELAVIPSKDAASVCSTLTKEILLRYATPGEIYTDQGTEFCNDAMDRLAEEYGFGHHRILPYHPQANGVVERLNKEVERELRTRILDRGCFEGWEQLLPHVQHALNNRVNRVTGFTPTELLFGRALGPVHRTVRQAIADTGELAFLDLP</sequence>
<evidence type="ECO:0000313" key="13">
    <source>
        <dbReference type="Proteomes" id="UP000265618"/>
    </source>
</evidence>
<evidence type="ECO:0000256" key="2">
    <source>
        <dbReference type="ARBA" id="ARBA00022695"/>
    </source>
</evidence>
<keyword evidence="1" id="KW-0808">Transferase</keyword>
<dbReference type="Gene3D" id="3.30.420.10">
    <property type="entry name" value="Ribonuclease H-like superfamily/Ribonuclease H"/>
    <property type="match status" value="1"/>
</dbReference>
<proteinExistence type="predicted"/>
<feature type="region of interest" description="Disordered" evidence="8">
    <location>
        <begin position="1134"/>
        <end position="1170"/>
    </location>
</feature>
<keyword evidence="13" id="KW-1185">Reference proteome</keyword>
<keyword evidence="2" id="KW-0548">Nucleotidyltransferase</keyword>
<evidence type="ECO:0000313" key="12">
    <source>
        <dbReference type="EMBL" id="GCA63349.1"/>
    </source>
</evidence>
<feature type="compositionally biased region" description="Low complexity" evidence="8">
    <location>
        <begin position="273"/>
        <end position="290"/>
    </location>
</feature>
<dbReference type="PROSITE" id="PS00141">
    <property type="entry name" value="ASP_PROTEASE"/>
    <property type="match status" value="1"/>
</dbReference>
<dbReference type="GO" id="GO:0003964">
    <property type="term" value="F:RNA-directed DNA polymerase activity"/>
    <property type="evidence" value="ECO:0007669"/>
    <property type="project" value="UniProtKB-KW"/>
</dbReference>
<feature type="compositionally biased region" description="Basic and acidic residues" evidence="8">
    <location>
        <begin position="620"/>
        <end position="636"/>
    </location>
</feature>
<dbReference type="Gene3D" id="3.10.10.10">
    <property type="entry name" value="HIV Type 1 Reverse Transcriptase, subunit A, domain 1"/>
    <property type="match status" value="1"/>
</dbReference>
<dbReference type="GO" id="GO:0015074">
    <property type="term" value="P:DNA integration"/>
    <property type="evidence" value="ECO:0007669"/>
    <property type="project" value="InterPro"/>
</dbReference>
<feature type="domain" description="Reverse transcriptase" evidence="10">
    <location>
        <begin position="706"/>
        <end position="885"/>
    </location>
</feature>
<dbReference type="CDD" id="cd00303">
    <property type="entry name" value="retropepsin_like"/>
    <property type="match status" value="1"/>
</dbReference>
<evidence type="ECO:0000256" key="8">
    <source>
        <dbReference type="SAM" id="MobiDB-lite"/>
    </source>
</evidence>
<evidence type="ECO:0008006" key="14">
    <source>
        <dbReference type="Google" id="ProtNLM"/>
    </source>
</evidence>
<dbReference type="Proteomes" id="UP000265618">
    <property type="component" value="Unassembled WGS sequence"/>
</dbReference>
<dbReference type="InterPro" id="IPR001878">
    <property type="entry name" value="Znf_CCHC"/>
</dbReference>
<keyword evidence="7" id="KW-0863">Zinc-finger</keyword>
<dbReference type="PROSITE" id="PS50158">
    <property type="entry name" value="ZF_CCHC"/>
    <property type="match status" value="2"/>
</dbReference>
<dbReference type="InterPro" id="IPR041373">
    <property type="entry name" value="RT_RNaseH"/>
</dbReference>
<dbReference type="Pfam" id="PF17917">
    <property type="entry name" value="RT_RNaseH"/>
    <property type="match status" value="1"/>
</dbReference>
<feature type="region of interest" description="Disordered" evidence="8">
    <location>
        <begin position="338"/>
        <end position="361"/>
    </location>
</feature>
<evidence type="ECO:0000259" key="11">
    <source>
        <dbReference type="PROSITE" id="PS50994"/>
    </source>
</evidence>
<organism evidence="12 13">
    <name type="scientific">Kipferlia bialata</name>
    <dbReference type="NCBI Taxonomy" id="797122"/>
    <lineage>
        <taxon>Eukaryota</taxon>
        <taxon>Metamonada</taxon>
        <taxon>Carpediemonas-like organisms</taxon>
        <taxon>Kipferlia</taxon>
    </lineage>
</organism>
<keyword evidence="5" id="KW-0378">Hydrolase</keyword>
<dbReference type="FunFam" id="3.30.70.270:FF:000020">
    <property type="entry name" value="Transposon Tf2-6 polyprotein-like Protein"/>
    <property type="match status" value="1"/>
</dbReference>
<dbReference type="InterPro" id="IPR043128">
    <property type="entry name" value="Rev_trsase/Diguanyl_cyclase"/>
</dbReference>
<evidence type="ECO:0000256" key="6">
    <source>
        <dbReference type="ARBA" id="ARBA00022918"/>
    </source>
</evidence>
<feature type="region of interest" description="Disordered" evidence="8">
    <location>
        <begin position="675"/>
        <end position="696"/>
    </location>
</feature>
<dbReference type="InterPro" id="IPR001969">
    <property type="entry name" value="Aspartic_peptidase_AS"/>
</dbReference>
<feature type="non-terminal residue" evidence="12">
    <location>
        <position position="1471"/>
    </location>
</feature>
<keyword evidence="6" id="KW-0695">RNA-directed DNA polymerase</keyword>
<name>A0A391NY13_9EUKA</name>
<keyword evidence="3" id="KW-0540">Nuclease</keyword>
<reference evidence="12 13" key="1">
    <citation type="journal article" date="2018" name="PLoS ONE">
        <title>The draft genome of Kipferlia bialata reveals reductive genome evolution in fornicate parasites.</title>
        <authorList>
            <person name="Tanifuji G."/>
            <person name="Takabayashi S."/>
            <person name="Kume K."/>
            <person name="Takagi M."/>
            <person name="Nakayama T."/>
            <person name="Kamikawa R."/>
            <person name="Inagaki Y."/>
            <person name="Hashimoto T."/>
        </authorList>
    </citation>
    <scope>NUCLEOTIDE SEQUENCE [LARGE SCALE GENOMIC DNA]</scope>
    <source>
        <strain evidence="12">NY0173</strain>
    </source>
</reference>
<evidence type="ECO:0000256" key="5">
    <source>
        <dbReference type="ARBA" id="ARBA00022801"/>
    </source>
</evidence>
<keyword evidence="4" id="KW-0255">Endonuclease</keyword>
<feature type="compositionally biased region" description="Polar residues" evidence="8">
    <location>
        <begin position="351"/>
        <end position="361"/>
    </location>
</feature>
<feature type="region of interest" description="Disordered" evidence="8">
    <location>
        <begin position="604"/>
        <end position="636"/>
    </location>
</feature>
<dbReference type="GO" id="GO:0004190">
    <property type="term" value="F:aspartic-type endopeptidase activity"/>
    <property type="evidence" value="ECO:0007669"/>
    <property type="project" value="InterPro"/>
</dbReference>
<dbReference type="GO" id="GO:0003676">
    <property type="term" value="F:nucleic acid binding"/>
    <property type="evidence" value="ECO:0007669"/>
    <property type="project" value="InterPro"/>
</dbReference>
<evidence type="ECO:0000256" key="3">
    <source>
        <dbReference type="ARBA" id="ARBA00022722"/>
    </source>
</evidence>
<dbReference type="InterPro" id="IPR001584">
    <property type="entry name" value="Integrase_cat-core"/>
</dbReference>
<feature type="domain" description="Integrase catalytic" evidence="11">
    <location>
        <begin position="1277"/>
        <end position="1447"/>
    </location>
</feature>
<dbReference type="InterPro" id="IPR000477">
    <property type="entry name" value="RT_dom"/>
</dbReference>
<dbReference type="InterPro" id="IPR036397">
    <property type="entry name" value="RNaseH_sf"/>
</dbReference>
<feature type="region of interest" description="Disordered" evidence="8">
    <location>
        <begin position="234"/>
        <end position="307"/>
    </location>
</feature>
<evidence type="ECO:0000256" key="7">
    <source>
        <dbReference type="PROSITE-ProRule" id="PRU00047"/>
    </source>
</evidence>
<dbReference type="PROSITE" id="PS50994">
    <property type="entry name" value="INTEGRASE"/>
    <property type="match status" value="1"/>
</dbReference>
<dbReference type="Gene3D" id="4.10.60.10">
    <property type="entry name" value="Zinc finger, CCHC-type"/>
    <property type="match status" value="1"/>
</dbReference>
<dbReference type="PANTHER" id="PTHR37984:SF5">
    <property type="entry name" value="PROTEIN NYNRIN-LIKE"/>
    <property type="match status" value="1"/>
</dbReference>